<feature type="compositionally biased region" description="Basic and acidic residues" evidence="23">
    <location>
        <begin position="491"/>
        <end position="520"/>
    </location>
</feature>
<comment type="similarity">
    <text evidence="3 19">Belongs to the protein kinase superfamily. RIO-type Ser/Thr kinase family.</text>
</comment>
<feature type="binding site" evidence="22">
    <location>
        <position position="330"/>
    </location>
    <ligand>
        <name>Mg(2+)</name>
        <dbReference type="ChEBI" id="CHEBI:18420"/>
    </ligand>
</feature>
<dbReference type="AlphaFoldDB" id="A0A8H4ZE74"/>
<keyword evidence="11 19" id="KW-0547">Nucleotide-binding</keyword>
<feature type="binding site" evidence="21">
    <location>
        <position position="192"/>
    </location>
    <ligand>
        <name>ATP</name>
        <dbReference type="ChEBI" id="CHEBI:30616"/>
    </ligand>
</feature>
<feature type="compositionally biased region" description="Basic residues" evidence="23">
    <location>
        <begin position="521"/>
        <end position="544"/>
    </location>
</feature>
<dbReference type="CDD" id="cd05147">
    <property type="entry name" value="RIO1_euk"/>
    <property type="match status" value="1"/>
</dbReference>
<evidence type="ECO:0000256" key="10">
    <source>
        <dbReference type="ARBA" id="ARBA00022723"/>
    </source>
</evidence>
<evidence type="ECO:0000256" key="21">
    <source>
        <dbReference type="PIRSR" id="PIRSR038147-2"/>
    </source>
</evidence>
<keyword evidence="9 19" id="KW-0808">Transferase</keyword>
<evidence type="ECO:0000256" key="6">
    <source>
        <dbReference type="ARBA" id="ARBA00022490"/>
    </source>
</evidence>
<evidence type="ECO:0000256" key="23">
    <source>
        <dbReference type="SAM" id="MobiDB-lite"/>
    </source>
</evidence>
<dbReference type="SMART" id="SM00090">
    <property type="entry name" value="RIO"/>
    <property type="match status" value="1"/>
</dbReference>
<feature type="active site" description="Proton acceptor" evidence="20">
    <location>
        <position position="313"/>
    </location>
</feature>
<name>A0A8H4ZE74_9HYPO</name>
<evidence type="ECO:0000256" key="7">
    <source>
        <dbReference type="ARBA" id="ARBA00022517"/>
    </source>
</evidence>
<dbReference type="Pfam" id="PF01163">
    <property type="entry name" value="RIO1"/>
    <property type="match status" value="1"/>
</dbReference>
<evidence type="ECO:0000256" key="18">
    <source>
        <dbReference type="ARBA" id="ARBA00049360"/>
    </source>
</evidence>
<feature type="binding site" evidence="22">
    <location>
        <position position="318"/>
    </location>
    <ligand>
        <name>Mg(2+)</name>
        <dbReference type="ChEBI" id="CHEBI:18420"/>
    </ligand>
</feature>
<feature type="compositionally biased region" description="Basic and acidic residues" evidence="23">
    <location>
        <begin position="28"/>
        <end position="40"/>
    </location>
</feature>
<evidence type="ECO:0000256" key="19">
    <source>
        <dbReference type="PIRNR" id="PIRNR038147"/>
    </source>
</evidence>
<dbReference type="GO" id="GO:0004674">
    <property type="term" value="F:protein serine/threonine kinase activity"/>
    <property type="evidence" value="ECO:0007669"/>
    <property type="project" value="UniProtKB-KW"/>
</dbReference>
<dbReference type="FunFam" id="3.30.200.20:FF:000148">
    <property type="entry name" value="Serine/threonine-protein kinase RIO1"/>
    <property type="match status" value="1"/>
</dbReference>
<reference evidence="25 26" key="1">
    <citation type="journal article" date="2020" name="BMC Genomics">
        <title>Correction to: Identification and distribution of gene clusters required for synthesis of sphingolipid metabolism inhibitors in diverse species of the filamentous fungus Fusarium.</title>
        <authorList>
            <person name="Kim H.S."/>
            <person name="Lohmar J.M."/>
            <person name="Busman M."/>
            <person name="Brown D.W."/>
            <person name="Naumann T.A."/>
            <person name="Divon H.H."/>
            <person name="Lysoe E."/>
            <person name="Uhlig S."/>
            <person name="Proctor R.H."/>
        </authorList>
    </citation>
    <scope>NUCLEOTIDE SEQUENCE [LARGE SCALE GENOMIC DNA]</scope>
    <source>
        <strain evidence="25 26">NRRL 25214</strain>
    </source>
</reference>
<comment type="caution">
    <text evidence="25">The sequence shown here is derived from an EMBL/GenBank/DDBJ whole genome shotgun (WGS) entry which is preliminary data.</text>
</comment>
<comment type="catalytic activity">
    <reaction evidence="18">
        <text>ATP + H2O = ADP + phosphate + H(+)</text>
        <dbReference type="Rhea" id="RHEA:13065"/>
        <dbReference type="ChEBI" id="CHEBI:15377"/>
        <dbReference type="ChEBI" id="CHEBI:15378"/>
        <dbReference type="ChEBI" id="CHEBI:30616"/>
        <dbReference type="ChEBI" id="CHEBI:43474"/>
        <dbReference type="ChEBI" id="CHEBI:456216"/>
    </reaction>
</comment>
<feature type="region of interest" description="Disordered" evidence="23">
    <location>
        <begin position="458"/>
        <end position="544"/>
    </location>
</feature>
<dbReference type="SUPFAM" id="SSF56112">
    <property type="entry name" value="Protein kinase-like (PK-like)"/>
    <property type="match status" value="1"/>
</dbReference>
<gene>
    <name evidence="25" type="ORF">FANTH_7812</name>
</gene>
<evidence type="ECO:0000256" key="11">
    <source>
        <dbReference type="ARBA" id="ARBA00022741"/>
    </source>
</evidence>
<dbReference type="InterPro" id="IPR000687">
    <property type="entry name" value="RIO_kinase"/>
</dbReference>
<evidence type="ECO:0000259" key="24">
    <source>
        <dbReference type="SMART" id="SM00090"/>
    </source>
</evidence>
<comment type="catalytic activity">
    <reaction evidence="16 19">
        <text>L-threonyl-[protein] + ATP = O-phospho-L-threonyl-[protein] + ADP + H(+)</text>
        <dbReference type="Rhea" id="RHEA:46608"/>
        <dbReference type="Rhea" id="RHEA-COMP:11060"/>
        <dbReference type="Rhea" id="RHEA-COMP:11605"/>
        <dbReference type="ChEBI" id="CHEBI:15378"/>
        <dbReference type="ChEBI" id="CHEBI:30013"/>
        <dbReference type="ChEBI" id="CHEBI:30616"/>
        <dbReference type="ChEBI" id="CHEBI:61977"/>
        <dbReference type="ChEBI" id="CHEBI:456216"/>
        <dbReference type="EC" id="2.7.11.1"/>
    </reaction>
</comment>
<evidence type="ECO:0000256" key="16">
    <source>
        <dbReference type="ARBA" id="ARBA00047899"/>
    </source>
</evidence>
<evidence type="ECO:0000256" key="13">
    <source>
        <dbReference type="ARBA" id="ARBA00022801"/>
    </source>
</evidence>
<evidence type="ECO:0000256" key="2">
    <source>
        <dbReference type="ARBA" id="ARBA00004496"/>
    </source>
</evidence>
<keyword evidence="10" id="KW-0479">Metal-binding</keyword>
<dbReference type="PIRSF" id="PIRSF038147">
    <property type="entry name" value="Ser/Thr_PK_RIO1"/>
    <property type="match status" value="1"/>
</dbReference>
<feature type="domain" description="RIO kinase" evidence="24">
    <location>
        <begin position="130"/>
        <end position="376"/>
    </location>
</feature>
<comment type="subcellular location">
    <subcellularLocation>
        <location evidence="2">Cytoplasm</location>
    </subcellularLocation>
</comment>
<evidence type="ECO:0000313" key="26">
    <source>
        <dbReference type="Proteomes" id="UP000573603"/>
    </source>
</evidence>
<organism evidence="25 26">
    <name type="scientific">Fusarium anthophilum</name>
    <dbReference type="NCBI Taxonomy" id="48485"/>
    <lineage>
        <taxon>Eukaryota</taxon>
        <taxon>Fungi</taxon>
        <taxon>Dikarya</taxon>
        <taxon>Ascomycota</taxon>
        <taxon>Pezizomycotina</taxon>
        <taxon>Sordariomycetes</taxon>
        <taxon>Hypocreomycetidae</taxon>
        <taxon>Hypocreales</taxon>
        <taxon>Nectriaceae</taxon>
        <taxon>Fusarium</taxon>
        <taxon>Fusarium fujikuroi species complex</taxon>
    </lineage>
</organism>
<feature type="active site" description="4-aspartylphosphate intermediate" evidence="20">
    <location>
        <position position="330"/>
    </location>
</feature>
<proteinExistence type="inferred from homology"/>
<accession>A0A8H4ZE74</accession>
<keyword evidence="7" id="KW-0690">Ribosome biogenesis</keyword>
<evidence type="ECO:0000256" key="12">
    <source>
        <dbReference type="ARBA" id="ARBA00022777"/>
    </source>
</evidence>
<evidence type="ECO:0000256" key="14">
    <source>
        <dbReference type="ARBA" id="ARBA00022840"/>
    </source>
</evidence>
<keyword evidence="14 19" id="KW-0067">ATP-binding</keyword>
<keyword evidence="6" id="KW-0963">Cytoplasm</keyword>
<feature type="compositionally biased region" description="Acidic residues" evidence="23">
    <location>
        <begin position="463"/>
        <end position="479"/>
    </location>
</feature>
<keyword evidence="15" id="KW-0460">Magnesium</keyword>
<dbReference type="EC" id="2.7.11.1" evidence="4 19"/>
<dbReference type="GO" id="GO:0005737">
    <property type="term" value="C:cytoplasm"/>
    <property type="evidence" value="ECO:0007669"/>
    <property type="project" value="UniProtKB-SubCell"/>
</dbReference>
<evidence type="ECO:0000256" key="22">
    <source>
        <dbReference type="PIRSR" id="PIRSR038147-3"/>
    </source>
</evidence>
<feature type="binding site" evidence="21">
    <location>
        <position position="262"/>
    </location>
    <ligand>
        <name>ATP</name>
        <dbReference type="ChEBI" id="CHEBI:30616"/>
    </ligand>
</feature>
<dbReference type="Gene3D" id="3.30.200.20">
    <property type="entry name" value="Phosphorylase Kinase, domain 1"/>
    <property type="match status" value="1"/>
</dbReference>
<feature type="region of interest" description="Disordered" evidence="23">
    <location>
        <begin position="1"/>
        <end position="69"/>
    </location>
</feature>
<dbReference type="Proteomes" id="UP000573603">
    <property type="component" value="Unassembled WGS sequence"/>
</dbReference>
<dbReference type="GO" id="GO:0016787">
    <property type="term" value="F:hydrolase activity"/>
    <property type="evidence" value="ECO:0007669"/>
    <property type="project" value="UniProtKB-KW"/>
</dbReference>
<protein>
    <recommendedName>
        <fullName evidence="5 19">Serine/threonine-protein kinase RIO1</fullName>
        <ecNumber evidence="4 19">2.7.11.1</ecNumber>
    </recommendedName>
</protein>
<keyword evidence="13" id="KW-0378">Hydrolase</keyword>
<dbReference type="EMBL" id="JABEVY010000179">
    <property type="protein sequence ID" value="KAF5244200.1"/>
    <property type="molecule type" value="Genomic_DNA"/>
</dbReference>
<dbReference type="GO" id="GO:0005524">
    <property type="term" value="F:ATP binding"/>
    <property type="evidence" value="ECO:0007669"/>
    <property type="project" value="UniProtKB-KW"/>
</dbReference>
<evidence type="ECO:0000256" key="3">
    <source>
        <dbReference type="ARBA" id="ARBA00009196"/>
    </source>
</evidence>
<feature type="compositionally biased region" description="Acidic residues" evidence="23">
    <location>
        <begin position="44"/>
        <end position="64"/>
    </location>
</feature>
<keyword evidence="12 19" id="KW-0418">Kinase</keyword>
<dbReference type="PANTHER" id="PTHR45723">
    <property type="entry name" value="SERINE/THREONINE-PROTEIN KINASE RIO1"/>
    <property type="match status" value="1"/>
</dbReference>
<dbReference type="GO" id="GO:0046872">
    <property type="term" value="F:metal ion binding"/>
    <property type="evidence" value="ECO:0007669"/>
    <property type="project" value="UniProtKB-KW"/>
</dbReference>
<evidence type="ECO:0000256" key="5">
    <source>
        <dbReference type="ARBA" id="ARBA00016038"/>
    </source>
</evidence>
<comment type="catalytic activity">
    <reaction evidence="17 19">
        <text>L-seryl-[protein] + ATP = O-phospho-L-seryl-[protein] + ADP + H(+)</text>
        <dbReference type="Rhea" id="RHEA:17989"/>
        <dbReference type="Rhea" id="RHEA-COMP:9863"/>
        <dbReference type="Rhea" id="RHEA-COMP:11604"/>
        <dbReference type="ChEBI" id="CHEBI:15378"/>
        <dbReference type="ChEBI" id="CHEBI:29999"/>
        <dbReference type="ChEBI" id="CHEBI:30616"/>
        <dbReference type="ChEBI" id="CHEBI:83421"/>
        <dbReference type="ChEBI" id="CHEBI:456216"/>
        <dbReference type="EC" id="2.7.11.1"/>
    </reaction>
</comment>
<evidence type="ECO:0000313" key="25">
    <source>
        <dbReference type="EMBL" id="KAF5244200.1"/>
    </source>
</evidence>
<keyword evidence="26" id="KW-1185">Reference proteome</keyword>
<evidence type="ECO:0000256" key="1">
    <source>
        <dbReference type="ARBA" id="ARBA00001946"/>
    </source>
</evidence>
<dbReference type="InterPro" id="IPR017407">
    <property type="entry name" value="Ser/Thr_kinase_Rio1"/>
</dbReference>
<evidence type="ECO:0000256" key="9">
    <source>
        <dbReference type="ARBA" id="ARBA00022679"/>
    </source>
</evidence>
<feature type="binding site" evidence="21">
    <location>
        <position position="264"/>
    </location>
    <ligand>
        <name>ATP</name>
        <dbReference type="ChEBI" id="CHEBI:30616"/>
    </ligand>
</feature>
<dbReference type="InterPro" id="IPR011009">
    <property type="entry name" value="Kinase-like_dom_sf"/>
</dbReference>
<evidence type="ECO:0000256" key="4">
    <source>
        <dbReference type="ARBA" id="ARBA00012513"/>
    </source>
</evidence>
<evidence type="ECO:0000256" key="20">
    <source>
        <dbReference type="PIRSR" id="PIRSR038147-1"/>
    </source>
</evidence>
<dbReference type="InterPro" id="IPR018935">
    <property type="entry name" value="RIO_kinase_CS"/>
</dbReference>
<dbReference type="GO" id="GO:0042254">
    <property type="term" value="P:ribosome biogenesis"/>
    <property type="evidence" value="ECO:0007669"/>
    <property type="project" value="UniProtKB-KW"/>
</dbReference>
<comment type="cofactor">
    <cofactor evidence="1 22">
        <name>Mg(2+)</name>
        <dbReference type="ChEBI" id="CHEBI:18420"/>
    </cofactor>
</comment>
<dbReference type="FunFam" id="1.10.510.10:FF:000232">
    <property type="entry name" value="Serine/threonine-protein kinase RIO1"/>
    <property type="match status" value="1"/>
</dbReference>
<evidence type="ECO:0000256" key="17">
    <source>
        <dbReference type="ARBA" id="ARBA00048679"/>
    </source>
</evidence>
<evidence type="ECO:0000256" key="8">
    <source>
        <dbReference type="ARBA" id="ARBA00022527"/>
    </source>
</evidence>
<dbReference type="Gene3D" id="1.10.510.10">
    <property type="entry name" value="Transferase(Phosphotransferase) domain 1"/>
    <property type="match status" value="1"/>
</dbReference>
<evidence type="ECO:0000256" key="15">
    <source>
        <dbReference type="ARBA" id="ARBA00022842"/>
    </source>
</evidence>
<sequence length="544" mass="62020">MDPAAGPAAPHEPPYQYTENQGYEQTEEIPRELQTQKDDGALLEQEDDNDFDDIFEEDFDDNEWAADAGDLTKSYNRQRNADGAAAPRSNQQKPTANTFASVDDQVSALSKHAAKLRLDTVKQDVEKDKDKADRATSEQVLDQRTRMILLQMINRGFVSEVHGAISTGKEANVYGAVLHDDQTGEATQRAIKVYKTAILSFKDRERYITGEHRFKGGFDKGNNRKMVKLWAEKEFRNLRRIYTAGIPCPEPISLKLHVLVMGFLGDRKGWAYPRLRDATLTGDDVDQQWYKLYVQLLGIMRRIYQVCRLVHADLSEYNILYHKEKLYIIDVSQSVEPDHPRSLEFLRMDIKNVGDFFRRKGVDTLADRAIFNFITTPEGPVEEPEMAKAIETLYETRADTSEDQAAQIEVDNEVFRNQYIPQTLEQVYDIEKDAQKVTQGEGNDLVYSNLLADQVIAPKKDGEDGEEEQGSTSDSDDDGASLSGDSNDEANFEKGPPRGRRFEDKDEKKAHKQAVKEAKREKRKEKMPKHLKKKIVATSSRRKK</sequence>
<dbReference type="InterPro" id="IPR018934">
    <property type="entry name" value="RIO_dom"/>
</dbReference>
<keyword evidence="8 19" id="KW-0723">Serine/threonine-protein kinase</keyword>
<dbReference type="InterPro" id="IPR051272">
    <property type="entry name" value="RIO-type_Ser/Thr_kinase"/>
</dbReference>
<dbReference type="PROSITE" id="PS01245">
    <property type="entry name" value="RIO1"/>
    <property type="match status" value="1"/>
</dbReference>